<keyword evidence="2" id="KW-1185">Reference proteome</keyword>
<organism evidence="1 2">
    <name type="scientific">Hyalomma asiaticum</name>
    <name type="common">Tick</name>
    <dbReference type="NCBI Taxonomy" id="266040"/>
    <lineage>
        <taxon>Eukaryota</taxon>
        <taxon>Metazoa</taxon>
        <taxon>Ecdysozoa</taxon>
        <taxon>Arthropoda</taxon>
        <taxon>Chelicerata</taxon>
        <taxon>Arachnida</taxon>
        <taxon>Acari</taxon>
        <taxon>Parasitiformes</taxon>
        <taxon>Ixodida</taxon>
        <taxon>Ixodoidea</taxon>
        <taxon>Ixodidae</taxon>
        <taxon>Hyalomminae</taxon>
        <taxon>Hyalomma</taxon>
    </lineage>
</organism>
<reference evidence="1" key="1">
    <citation type="submission" date="2020-05" db="EMBL/GenBank/DDBJ databases">
        <title>Large-scale comparative analyses of tick genomes elucidate their genetic diversity and vector capacities.</title>
        <authorList>
            <person name="Jia N."/>
            <person name="Wang J."/>
            <person name="Shi W."/>
            <person name="Du L."/>
            <person name="Sun Y."/>
            <person name="Zhan W."/>
            <person name="Jiang J."/>
            <person name="Wang Q."/>
            <person name="Zhang B."/>
            <person name="Ji P."/>
            <person name="Sakyi L.B."/>
            <person name="Cui X."/>
            <person name="Yuan T."/>
            <person name="Jiang B."/>
            <person name="Yang W."/>
            <person name="Lam T.T.-Y."/>
            <person name="Chang Q."/>
            <person name="Ding S."/>
            <person name="Wang X."/>
            <person name="Zhu J."/>
            <person name="Ruan X."/>
            <person name="Zhao L."/>
            <person name="Wei J."/>
            <person name="Que T."/>
            <person name="Du C."/>
            <person name="Cheng J."/>
            <person name="Dai P."/>
            <person name="Han X."/>
            <person name="Huang E."/>
            <person name="Gao Y."/>
            <person name="Liu J."/>
            <person name="Shao H."/>
            <person name="Ye R."/>
            <person name="Li L."/>
            <person name="Wei W."/>
            <person name="Wang X."/>
            <person name="Wang C."/>
            <person name="Yang T."/>
            <person name="Huo Q."/>
            <person name="Li W."/>
            <person name="Guo W."/>
            <person name="Chen H."/>
            <person name="Zhou L."/>
            <person name="Ni X."/>
            <person name="Tian J."/>
            <person name="Zhou Y."/>
            <person name="Sheng Y."/>
            <person name="Liu T."/>
            <person name="Pan Y."/>
            <person name="Xia L."/>
            <person name="Li J."/>
            <person name="Zhao F."/>
            <person name="Cao W."/>
        </authorList>
    </citation>
    <scope>NUCLEOTIDE SEQUENCE</scope>
    <source>
        <strain evidence="1">Hyas-2018</strain>
    </source>
</reference>
<accession>A0ACB7TS37</accession>
<evidence type="ECO:0000313" key="1">
    <source>
        <dbReference type="EMBL" id="KAH6949008.1"/>
    </source>
</evidence>
<name>A0ACB7TS37_HYAAI</name>
<dbReference type="EMBL" id="CM023481">
    <property type="protein sequence ID" value="KAH6949008.1"/>
    <property type="molecule type" value="Genomic_DNA"/>
</dbReference>
<dbReference type="Proteomes" id="UP000821845">
    <property type="component" value="Chromosome 1"/>
</dbReference>
<proteinExistence type="predicted"/>
<gene>
    <name evidence="1" type="ORF">HPB50_027456</name>
</gene>
<protein>
    <submittedName>
        <fullName evidence="1">Uncharacterized protein</fullName>
    </submittedName>
</protein>
<comment type="caution">
    <text evidence="1">The sequence shown here is derived from an EMBL/GenBank/DDBJ whole genome shotgun (WGS) entry which is preliminary data.</text>
</comment>
<sequence>MMRAEEDEEEEDRETRSGSQNGQSVIASGRPERPLVQRWFEAWADISDNIIAMGFPAEKLEGVFRNHMDDVQKFLEKKHKGHYKIYNLCSERQYDAKKFENRVAHYPFKDHNPPKIDLIKPFCEDVAEWLSKHPANVAVIHCKAGKGRTGVMVCSYLVHSRMFTTAGEALSYYSERRTKDLKGVTIPSQRRYVEYYAKLVSTCAEYNPETLVLHSLSLEPVPTFNGGTCSPFFLVWRSDASTMEKLYVSPMLEGRKGNSTSLCFHLTRAVALKGDIKVEVYNKPKMMKKSRQLDNRPNATPARRVTVWVHATGFGAQVTLEEEVSADTC</sequence>
<evidence type="ECO:0000313" key="2">
    <source>
        <dbReference type="Proteomes" id="UP000821845"/>
    </source>
</evidence>